<dbReference type="AlphaFoldDB" id="A0A060SJ30"/>
<dbReference type="PANTHER" id="PTHR15682:SF2">
    <property type="entry name" value="UNHEALTHY RIBOSOME BIOGENESIS PROTEIN 2 HOMOLOG"/>
    <property type="match status" value="1"/>
</dbReference>
<feature type="domain" description="Nucleolar 27S pre-rRNA processing Urb2/Npa2 C-terminal" evidence="2">
    <location>
        <begin position="951"/>
        <end position="1179"/>
    </location>
</feature>
<dbReference type="Proteomes" id="UP000029665">
    <property type="component" value="Unassembled WGS sequence"/>
</dbReference>
<dbReference type="STRING" id="5643.A0A060SJ30"/>
<sequence>MHVLTEFISATNPVCDTRYWNLLHDILVSSGGEKYGDHSRALRAWLVPLLNRVPIAPTILSYFNFASADGSFDIAQYTLFSRCVVILWPLAVPKFSPETLLECFGGVVQLLVARAAPGILDGQLSSQDGSRSKRKQLYTMFLHKYIQSWLQAATRSCEGEGARLQLALDIYDAGIDTLFGLDLLKPAADQKHDSALADALERILQVSSEIVLRPLPRVFASYVQTVKRHKGALFGQGSNHASGQVADQVPPSATAALQYLDLLLDYDSKTRKLPSTIMHISEAFSVQHLQRIPSGPRLAYEVASAGPLTSLPFLDRLARAVHNFLTPSQVLETVKDVSQGLNAAYERFMEREAKISAHRGEAPRKKRRKEGSTVEDRTEPEYHAVSFCLLSQTMVVVLRSLPLHIVTDDVRMDAVQAVREVHTMVASRALREGLLQSNRKDAWHWQMIISGALHLHYGLTSWTGKAHVLNSEAEAALAALHILTDRWLPHFDAWASPEQHRRFVRILTAAKLDSPALKGRSDLTVSAVISRMLHDAQFWELLNIRDAFLTQLQGETASLDEQDLNKLLSGLASDNLRRVPNDVLHCISAYEILLLTPPEYLPRALHVEFLKRGFVADVLLFAALRSGKEPAVLPRHFLTIREYLRRTIAYLGSIENMVTKEFLDYLIGYAAAGSLSPLDSAHEVSSVTMDLVDMYQSAIVRAAKRGNPSILTDLIHRYVELYATDDHSIGRRASMLLIDSLVQEGPAADFPQDVLSSLSEGLPEPPPPLDVDVLDIWSHMQVLGRWSKREGNQLPSLGKPLARRLLKWTDEKQDVAHAAPAVLAILLGEVEAAAAAQRKEQIEYVVVAYLALARMCDRQETKRLETRLSGAFRTLSTDNFSIVLEMISDGLPLSRGLSLQDVTHLVRFAIIALQHAPEGTSRVCQSFATRCLKLFADDERFITEQESRGEVVEFVVRQCSDRPASLRVADLPSLWSFIRSVLAGSSTHEHSTDTAVFHGVVNILSALVRLRRDLVLNTLPHLGFVLRQLVSCLRSLRPQLGGKQSRMVMDTLPRWISSSQPLGAQESKALARLLTTLTTKTMIRVHGAGAESQKPESLMRPFSKHAAYVLTAYVEAVNDPLCFVSSGIRRELQPGLFALCDMLGEHNRDAMMVSALDTGGKAVMKALWKEYEKQRYVGKG</sequence>
<gene>
    <name evidence="3" type="ORF">BN946_scf184977.g139</name>
</gene>
<keyword evidence="4" id="KW-1185">Reference proteome</keyword>
<evidence type="ECO:0000313" key="4">
    <source>
        <dbReference type="Proteomes" id="UP000029665"/>
    </source>
</evidence>
<reference evidence="3" key="1">
    <citation type="submission" date="2014-01" db="EMBL/GenBank/DDBJ databases">
        <title>The genome of the white-rot fungus Pycnoporus cinnabarinus: a basidiomycete model with a versatile arsenal for lignocellulosic biomass breakdown.</title>
        <authorList>
            <person name="Levasseur A."/>
            <person name="Lomascolo A."/>
            <person name="Ruiz-Duenas F.J."/>
            <person name="Uzan E."/>
            <person name="Piumi F."/>
            <person name="Kues U."/>
            <person name="Ram A.F.J."/>
            <person name="Murat C."/>
            <person name="Haon M."/>
            <person name="Benoit I."/>
            <person name="Arfi Y."/>
            <person name="Chevret D."/>
            <person name="Drula E."/>
            <person name="Kwon M.J."/>
            <person name="Gouret P."/>
            <person name="Lesage-Meessen L."/>
            <person name="Lombard V."/>
            <person name="Mariette J."/>
            <person name="Noirot C."/>
            <person name="Park J."/>
            <person name="Patyshakuliyeva A."/>
            <person name="Wieneger R.A.B."/>
            <person name="Wosten H.A.B."/>
            <person name="Martin F."/>
            <person name="Coutinho P.M."/>
            <person name="de Vries R."/>
            <person name="Martinez A.T."/>
            <person name="Klopp C."/>
            <person name="Pontarotti P."/>
            <person name="Henrissat B."/>
            <person name="Record E."/>
        </authorList>
    </citation>
    <scope>NUCLEOTIDE SEQUENCE [LARGE SCALE GENOMIC DNA]</scope>
    <source>
        <strain evidence="3">BRFM137</strain>
    </source>
</reference>
<dbReference type="InterPro" id="IPR018849">
    <property type="entry name" value="Urb2/Npa2_C"/>
</dbReference>
<dbReference type="GO" id="GO:0042254">
    <property type="term" value="P:ribosome biogenesis"/>
    <property type="evidence" value="ECO:0007669"/>
    <property type="project" value="TreeGrafter"/>
</dbReference>
<accession>A0A060SJ30</accession>
<dbReference type="Pfam" id="PF10441">
    <property type="entry name" value="Urb2"/>
    <property type="match status" value="1"/>
</dbReference>
<dbReference type="InterPro" id="IPR052609">
    <property type="entry name" value="Ribosome_Biogenesis_Reg"/>
</dbReference>
<dbReference type="GO" id="GO:0005730">
    <property type="term" value="C:nucleolus"/>
    <property type="evidence" value="ECO:0007669"/>
    <property type="project" value="TreeGrafter"/>
</dbReference>
<protein>
    <recommendedName>
        <fullName evidence="2">Nucleolar 27S pre-rRNA processing Urb2/Npa2 C-terminal domain-containing protein</fullName>
    </recommendedName>
</protein>
<proteinExistence type="predicted"/>
<evidence type="ECO:0000259" key="2">
    <source>
        <dbReference type="Pfam" id="PF10441"/>
    </source>
</evidence>
<feature type="region of interest" description="Disordered" evidence="1">
    <location>
        <begin position="356"/>
        <end position="377"/>
    </location>
</feature>
<dbReference type="OrthoDB" id="160374at2759"/>
<dbReference type="HOGENOM" id="CLU_002353_0_0_1"/>
<organism evidence="3 4">
    <name type="scientific">Pycnoporus cinnabarinus</name>
    <name type="common">Cinnabar-red polypore</name>
    <name type="synonym">Trametes cinnabarina</name>
    <dbReference type="NCBI Taxonomy" id="5643"/>
    <lineage>
        <taxon>Eukaryota</taxon>
        <taxon>Fungi</taxon>
        <taxon>Dikarya</taxon>
        <taxon>Basidiomycota</taxon>
        <taxon>Agaricomycotina</taxon>
        <taxon>Agaricomycetes</taxon>
        <taxon>Polyporales</taxon>
        <taxon>Polyporaceae</taxon>
        <taxon>Trametes</taxon>
    </lineage>
</organism>
<dbReference type="OMA" id="KALWKEY"/>
<evidence type="ECO:0000313" key="3">
    <source>
        <dbReference type="EMBL" id="CDO72438.1"/>
    </source>
</evidence>
<dbReference type="PANTHER" id="PTHR15682">
    <property type="entry name" value="UNHEALTHY RIBOSOME BIOGENESIS PROTEIN 2 HOMOLOG"/>
    <property type="match status" value="1"/>
</dbReference>
<dbReference type="EMBL" id="CCBP010000112">
    <property type="protein sequence ID" value="CDO72438.1"/>
    <property type="molecule type" value="Genomic_DNA"/>
</dbReference>
<comment type="caution">
    <text evidence="3">The sequence shown here is derived from an EMBL/GenBank/DDBJ whole genome shotgun (WGS) entry which is preliminary data.</text>
</comment>
<evidence type="ECO:0000256" key="1">
    <source>
        <dbReference type="SAM" id="MobiDB-lite"/>
    </source>
</evidence>
<name>A0A060SJ30_PYCCI</name>